<keyword evidence="1" id="KW-0812">Transmembrane</keyword>
<feature type="transmembrane region" description="Helical" evidence="1">
    <location>
        <begin position="87"/>
        <end position="107"/>
    </location>
</feature>
<reference evidence="2 3" key="1">
    <citation type="submission" date="2019-02" db="EMBL/GenBank/DDBJ databases">
        <title>Pedobacter kyonggii whole genome sequence analysis.</title>
        <authorList>
            <person name="Dahal R.H."/>
        </authorList>
    </citation>
    <scope>NUCLEOTIDE SEQUENCE [LARGE SCALE GENOMIC DNA]</scope>
    <source>
        <strain evidence="2 3">K-4-11-1</strain>
    </source>
</reference>
<dbReference type="EMBL" id="SIXF01000003">
    <property type="protein sequence ID" value="TBO44077.1"/>
    <property type="molecule type" value="Genomic_DNA"/>
</dbReference>
<dbReference type="OrthoDB" id="760667at2"/>
<evidence type="ECO:0000256" key="1">
    <source>
        <dbReference type="SAM" id="Phobius"/>
    </source>
</evidence>
<name>A0A4Q9HG55_9SPHI</name>
<protein>
    <recommendedName>
        <fullName evidence="4">DUF2975 domain-containing protein</fullName>
    </recommendedName>
</protein>
<evidence type="ECO:0008006" key="4">
    <source>
        <dbReference type="Google" id="ProtNLM"/>
    </source>
</evidence>
<proteinExistence type="predicted"/>
<gene>
    <name evidence="2" type="ORF">EYS08_05660</name>
</gene>
<keyword evidence="1" id="KW-0472">Membrane</keyword>
<dbReference type="AlphaFoldDB" id="A0A4Q9HG55"/>
<feature type="transmembrane region" description="Helical" evidence="1">
    <location>
        <begin position="12"/>
        <end position="32"/>
    </location>
</feature>
<keyword evidence="3" id="KW-1185">Reference proteome</keyword>
<evidence type="ECO:0000313" key="2">
    <source>
        <dbReference type="EMBL" id="TBO44077.1"/>
    </source>
</evidence>
<organism evidence="2 3">
    <name type="scientific">Pedobacter kyonggii</name>
    <dbReference type="NCBI Taxonomy" id="1926871"/>
    <lineage>
        <taxon>Bacteria</taxon>
        <taxon>Pseudomonadati</taxon>
        <taxon>Bacteroidota</taxon>
        <taxon>Sphingobacteriia</taxon>
        <taxon>Sphingobacteriales</taxon>
        <taxon>Sphingobacteriaceae</taxon>
        <taxon>Pedobacter</taxon>
    </lineage>
</organism>
<dbReference type="Proteomes" id="UP000291819">
    <property type="component" value="Unassembled WGS sequence"/>
</dbReference>
<sequence length="195" mass="21785">MSSAVKILRNSAYSLIAYALISALTHFVYAAIDYNNGILKINVVRHLPANKVNVKGFDFTNSEIGIIQIKPSLMDSMILENQMFNDGGISVVFYLALGCSILLAIKFKLINIYKLEEQNVYQLLVIIMFLFLGISIAGTTLMDKYVGDLTGGAFKHDRTHGFSNLYPMGLIILAVATYQFIVYTRKLKLENDLTI</sequence>
<comment type="caution">
    <text evidence="2">The sequence shown here is derived from an EMBL/GenBank/DDBJ whole genome shotgun (WGS) entry which is preliminary data.</text>
</comment>
<accession>A0A4Q9HG55</accession>
<evidence type="ECO:0000313" key="3">
    <source>
        <dbReference type="Proteomes" id="UP000291819"/>
    </source>
</evidence>
<keyword evidence="1" id="KW-1133">Transmembrane helix</keyword>
<dbReference type="RefSeq" id="WP_131028992.1">
    <property type="nucleotide sequence ID" value="NZ_SIXF01000003.1"/>
</dbReference>
<feature type="transmembrane region" description="Helical" evidence="1">
    <location>
        <begin position="119"/>
        <end position="142"/>
    </location>
</feature>
<feature type="transmembrane region" description="Helical" evidence="1">
    <location>
        <begin position="162"/>
        <end position="183"/>
    </location>
</feature>